<dbReference type="CDD" id="cd01715">
    <property type="entry name" value="ETF_alpha"/>
    <property type="match status" value="1"/>
</dbReference>
<evidence type="ECO:0000256" key="3">
    <source>
        <dbReference type="PIRSR" id="PIRSR000089-1"/>
    </source>
</evidence>
<dbReference type="STRING" id="1121432.SAMN02745219_01797"/>
<dbReference type="InterPro" id="IPR029035">
    <property type="entry name" value="DHS-like_NAD/FAD-binding_dom"/>
</dbReference>
<dbReference type="Pfam" id="PF01012">
    <property type="entry name" value="ETF"/>
    <property type="match status" value="1"/>
</dbReference>
<dbReference type="InterPro" id="IPR014730">
    <property type="entry name" value="ETF_a/b_N"/>
</dbReference>
<reference evidence="6" key="1">
    <citation type="submission" date="2016-11" db="EMBL/GenBank/DDBJ databases">
        <authorList>
            <person name="Varghese N."/>
            <person name="Submissions S."/>
        </authorList>
    </citation>
    <scope>NUCLEOTIDE SEQUENCE [LARGE SCALE GENOMIC DNA]</scope>
    <source>
        <strain evidence="6">DSM 16057</strain>
    </source>
</reference>
<dbReference type="AlphaFoldDB" id="A0A1M6GR49"/>
<feature type="domain" description="Electron transfer flavoprotein alpha/beta-subunit N-terminal" evidence="4">
    <location>
        <begin position="12"/>
        <end position="208"/>
    </location>
</feature>
<feature type="binding site" evidence="3">
    <location>
        <begin position="280"/>
        <end position="287"/>
    </location>
    <ligand>
        <name>FAD</name>
        <dbReference type="ChEBI" id="CHEBI:57692"/>
    </ligand>
</feature>
<dbReference type="InterPro" id="IPR001308">
    <property type="entry name" value="ETF_a/FixB"/>
</dbReference>
<dbReference type="Gene3D" id="3.40.50.620">
    <property type="entry name" value="HUPs"/>
    <property type="match status" value="1"/>
</dbReference>
<dbReference type="InterPro" id="IPR033947">
    <property type="entry name" value="ETF_alpha_N"/>
</dbReference>
<accession>A0A1M6GR49</accession>
<dbReference type="Pfam" id="PF00766">
    <property type="entry name" value="ETF_alpha"/>
    <property type="match status" value="1"/>
</dbReference>
<dbReference type="EMBL" id="FQZM01000020">
    <property type="protein sequence ID" value="SHJ12393.1"/>
    <property type="molecule type" value="Genomic_DNA"/>
</dbReference>
<keyword evidence="6" id="KW-1185">Reference proteome</keyword>
<dbReference type="SUPFAM" id="SSF52467">
    <property type="entry name" value="DHS-like NAD/FAD-binding domain"/>
    <property type="match status" value="1"/>
</dbReference>
<dbReference type="GO" id="GO:0050660">
    <property type="term" value="F:flavin adenine dinucleotide binding"/>
    <property type="evidence" value="ECO:0007669"/>
    <property type="project" value="InterPro"/>
</dbReference>
<keyword evidence="3" id="KW-0274">FAD</keyword>
<dbReference type="InterPro" id="IPR014731">
    <property type="entry name" value="ETF_asu_C"/>
</dbReference>
<comment type="cofactor">
    <cofactor evidence="3">
        <name>FAD</name>
        <dbReference type="ChEBI" id="CHEBI:57692"/>
    </cofactor>
    <text evidence="3">Binds 1 FAD per dimer.</text>
</comment>
<dbReference type="RefSeq" id="WP_072868994.1">
    <property type="nucleotide sequence ID" value="NZ_FQZM01000020.1"/>
</dbReference>
<dbReference type="PIRSF" id="PIRSF000089">
    <property type="entry name" value="Electra_flavoP_a"/>
    <property type="match status" value="1"/>
</dbReference>
<comment type="similarity">
    <text evidence="1">Belongs to the ETF alpha-subunit/FixB family.</text>
</comment>
<dbReference type="Gene3D" id="3.40.50.1220">
    <property type="entry name" value="TPP-binding domain"/>
    <property type="match status" value="1"/>
</dbReference>
<dbReference type="SMART" id="SM00893">
    <property type="entry name" value="ETF"/>
    <property type="match status" value="1"/>
</dbReference>
<dbReference type="GO" id="GO:0033539">
    <property type="term" value="P:fatty acid beta-oxidation using acyl-CoA dehydrogenase"/>
    <property type="evidence" value="ECO:0007669"/>
    <property type="project" value="TreeGrafter"/>
</dbReference>
<keyword evidence="2" id="KW-0285">Flavoprotein</keyword>
<dbReference type="GO" id="GO:0009055">
    <property type="term" value="F:electron transfer activity"/>
    <property type="evidence" value="ECO:0007669"/>
    <property type="project" value="InterPro"/>
</dbReference>
<gene>
    <name evidence="5" type="ORF">SAMN02745219_01797</name>
</gene>
<name>A0A1M6GR49_9FIRM</name>
<dbReference type="InterPro" id="IPR014729">
    <property type="entry name" value="Rossmann-like_a/b/a_fold"/>
</dbReference>
<evidence type="ECO:0000256" key="2">
    <source>
        <dbReference type="ARBA" id="ARBA00022630"/>
    </source>
</evidence>
<protein>
    <submittedName>
        <fullName evidence="5">Electron transfer flavoprotein alpha subunit apoprotein</fullName>
    </submittedName>
</protein>
<evidence type="ECO:0000313" key="5">
    <source>
        <dbReference type="EMBL" id="SHJ12393.1"/>
    </source>
</evidence>
<feature type="binding site" evidence="3">
    <location>
        <begin position="249"/>
        <end position="250"/>
    </location>
    <ligand>
        <name>FAD</name>
        <dbReference type="ChEBI" id="CHEBI:57692"/>
    </ligand>
</feature>
<dbReference type="PANTHER" id="PTHR43153:SF1">
    <property type="entry name" value="ELECTRON TRANSFER FLAVOPROTEIN SUBUNIT ALPHA, MITOCHONDRIAL"/>
    <property type="match status" value="1"/>
</dbReference>
<evidence type="ECO:0000259" key="4">
    <source>
        <dbReference type="SMART" id="SM00893"/>
    </source>
</evidence>
<dbReference type="SUPFAM" id="SSF52402">
    <property type="entry name" value="Adenine nucleotide alpha hydrolases-like"/>
    <property type="match status" value="1"/>
</dbReference>
<dbReference type="PANTHER" id="PTHR43153">
    <property type="entry name" value="ELECTRON TRANSFER FLAVOPROTEIN ALPHA"/>
    <property type="match status" value="1"/>
</dbReference>
<feature type="binding site" evidence="3">
    <location>
        <position position="301"/>
    </location>
    <ligand>
        <name>FAD</name>
        <dbReference type="ChEBI" id="CHEBI:57692"/>
    </ligand>
</feature>
<dbReference type="OrthoDB" id="9770286at2"/>
<sequence length="336" mass="35769">MDNQGLKASSDIWVFAEQKNKRLAGVVYELLAPGRRLSDKLGGSLASVLIGYDVSDLAEELLACGVDVVYKVDAPPLAHYNSWLYPRILEKLVKENPPNSLLIGATYAGMSLAPALAARLGVGCSAHCVNLDVDDHGNLLQYVPGFGGSLMAIIISPYSRPQIATIKQGVFTKTESKPGIKKGMIREVAFEFTGPIPVKVLEIKQEKHAGMPLEKAKVVVAGGAGVGSKEGWAKIEELAALMGGAVGATRPAVDEGWAKESQMIGQSGKTVRPELYIGVGISGDIQHTVGIQDAQKIVAINNNPKAPIFKMADYGIVGDYKEIVPLLIEAIAQEKN</sequence>
<proteinExistence type="inferred from homology"/>
<evidence type="ECO:0000256" key="1">
    <source>
        <dbReference type="ARBA" id="ARBA00005817"/>
    </source>
</evidence>
<dbReference type="Proteomes" id="UP000184529">
    <property type="component" value="Unassembled WGS sequence"/>
</dbReference>
<organism evidence="5 6">
    <name type="scientific">Desulfofundulus thermosubterraneus DSM 16057</name>
    <dbReference type="NCBI Taxonomy" id="1121432"/>
    <lineage>
        <taxon>Bacteria</taxon>
        <taxon>Bacillati</taxon>
        <taxon>Bacillota</taxon>
        <taxon>Clostridia</taxon>
        <taxon>Eubacteriales</taxon>
        <taxon>Peptococcaceae</taxon>
        <taxon>Desulfofundulus</taxon>
    </lineage>
</organism>
<evidence type="ECO:0000313" key="6">
    <source>
        <dbReference type="Proteomes" id="UP000184529"/>
    </source>
</evidence>